<dbReference type="AlphaFoldDB" id="A0A4Y2LRN1"/>
<reference evidence="1 2" key="1">
    <citation type="journal article" date="2019" name="Sci. Rep.">
        <title>Orb-weaving spider Araneus ventricosus genome elucidates the spidroin gene catalogue.</title>
        <authorList>
            <person name="Kono N."/>
            <person name="Nakamura H."/>
            <person name="Ohtoshi R."/>
            <person name="Moran D.A.P."/>
            <person name="Shinohara A."/>
            <person name="Yoshida Y."/>
            <person name="Fujiwara M."/>
            <person name="Mori M."/>
            <person name="Tomita M."/>
            <person name="Arakawa K."/>
        </authorList>
    </citation>
    <scope>NUCLEOTIDE SEQUENCE [LARGE SCALE GENOMIC DNA]</scope>
</reference>
<sequence>MGLTERQNAASCPVLYSLRLPAVGWTLGPPWKRQNATSCPCACNHYGYWNQWVGQRLTERQRRLMPCACIIAVTEPVGWT</sequence>
<protein>
    <submittedName>
        <fullName evidence="1">Uncharacterized protein</fullName>
    </submittedName>
</protein>
<accession>A0A4Y2LRN1</accession>
<evidence type="ECO:0000313" key="2">
    <source>
        <dbReference type="Proteomes" id="UP000499080"/>
    </source>
</evidence>
<organism evidence="1 2">
    <name type="scientific">Araneus ventricosus</name>
    <name type="common">Orbweaver spider</name>
    <name type="synonym">Epeira ventricosa</name>
    <dbReference type="NCBI Taxonomy" id="182803"/>
    <lineage>
        <taxon>Eukaryota</taxon>
        <taxon>Metazoa</taxon>
        <taxon>Ecdysozoa</taxon>
        <taxon>Arthropoda</taxon>
        <taxon>Chelicerata</taxon>
        <taxon>Arachnida</taxon>
        <taxon>Araneae</taxon>
        <taxon>Araneomorphae</taxon>
        <taxon>Entelegynae</taxon>
        <taxon>Araneoidea</taxon>
        <taxon>Araneidae</taxon>
        <taxon>Araneus</taxon>
    </lineage>
</organism>
<gene>
    <name evidence="1" type="ORF">AVEN_179705_1</name>
</gene>
<name>A0A4Y2LRN1_ARAVE</name>
<dbReference type="Proteomes" id="UP000499080">
    <property type="component" value="Unassembled WGS sequence"/>
</dbReference>
<comment type="caution">
    <text evidence="1">The sequence shown here is derived from an EMBL/GenBank/DDBJ whole genome shotgun (WGS) entry which is preliminary data.</text>
</comment>
<keyword evidence="2" id="KW-1185">Reference proteome</keyword>
<evidence type="ECO:0000313" key="1">
    <source>
        <dbReference type="EMBL" id="GBN17441.1"/>
    </source>
</evidence>
<dbReference type="EMBL" id="BGPR01006255">
    <property type="protein sequence ID" value="GBN17441.1"/>
    <property type="molecule type" value="Genomic_DNA"/>
</dbReference>
<proteinExistence type="predicted"/>